<organism evidence="1 2">
    <name type="scientific">Brachionus plicatilis</name>
    <name type="common">Marine rotifer</name>
    <name type="synonym">Brachionus muelleri</name>
    <dbReference type="NCBI Taxonomy" id="10195"/>
    <lineage>
        <taxon>Eukaryota</taxon>
        <taxon>Metazoa</taxon>
        <taxon>Spiralia</taxon>
        <taxon>Gnathifera</taxon>
        <taxon>Rotifera</taxon>
        <taxon>Eurotatoria</taxon>
        <taxon>Monogononta</taxon>
        <taxon>Pseudotrocha</taxon>
        <taxon>Ploima</taxon>
        <taxon>Brachionidae</taxon>
        <taxon>Brachionus</taxon>
    </lineage>
</organism>
<comment type="caution">
    <text evidence="1">The sequence shown here is derived from an EMBL/GenBank/DDBJ whole genome shotgun (WGS) entry which is preliminary data.</text>
</comment>
<evidence type="ECO:0000313" key="2">
    <source>
        <dbReference type="Proteomes" id="UP000276133"/>
    </source>
</evidence>
<accession>A0A3M7RVF1</accession>
<evidence type="ECO:0000313" key="1">
    <source>
        <dbReference type="EMBL" id="RNA27561.1"/>
    </source>
</evidence>
<name>A0A3M7RVF1_BRAPC</name>
<gene>
    <name evidence="1" type="ORF">BpHYR1_046694</name>
</gene>
<dbReference type="AlphaFoldDB" id="A0A3M7RVF1"/>
<sequence length="70" mass="8225">MLEKASHLTLSTRYWQLRTFLVNVQFTAVSFDSFGVDSFDDEKLSPIDKLKRAIAKRVFIFPKNLFNLIR</sequence>
<protein>
    <submittedName>
        <fullName evidence="1">Uncharacterized protein</fullName>
    </submittedName>
</protein>
<proteinExistence type="predicted"/>
<dbReference type="EMBL" id="REGN01002531">
    <property type="protein sequence ID" value="RNA27561.1"/>
    <property type="molecule type" value="Genomic_DNA"/>
</dbReference>
<dbReference type="Proteomes" id="UP000276133">
    <property type="component" value="Unassembled WGS sequence"/>
</dbReference>
<reference evidence="1 2" key="1">
    <citation type="journal article" date="2018" name="Sci. Rep.">
        <title>Genomic signatures of local adaptation to the degree of environmental predictability in rotifers.</title>
        <authorList>
            <person name="Franch-Gras L."/>
            <person name="Hahn C."/>
            <person name="Garcia-Roger E.M."/>
            <person name="Carmona M.J."/>
            <person name="Serra M."/>
            <person name="Gomez A."/>
        </authorList>
    </citation>
    <scope>NUCLEOTIDE SEQUENCE [LARGE SCALE GENOMIC DNA]</scope>
    <source>
        <strain evidence="1">HYR1</strain>
    </source>
</reference>
<keyword evidence="2" id="KW-1185">Reference proteome</keyword>